<dbReference type="GO" id="GO:0046336">
    <property type="term" value="P:ethanolamine catabolic process"/>
    <property type="evidence" value="ECO:0007669"/>
    <property type="project" value="UniProtKB-UniRule"/>
</dbReference>
<sequence>MNDNNIQHSIIQPDPWASLRAFTPARIALGRTGTAIPLQEVLQFRMAHAHARDAVHSLLETETLLSQLQAFSLPVHLLHSQASDRHEYLQRPDKGRRLNEASAGLLSSPGDNGTQEGIAIILADGLSAKAVNSNAVPLLDVLLPLLRQASIELTSLSLVQQGRVAIGDEIGQLLNATLTVVLIGERPGLSSPDSLGIYLTYHPQVGLTDEARNCISNVRPGGLSYQAAADKLFWLIQEALRLQLSGVELKDDAGSLLTEPSSGNGDLE</sequence>
<dbReference type="GO" id="GO:0008851">
    <property type="term" value="F:ethanolamine ammonia-lyase activity"/>
    <property type="evidence" value="ECO:0007669"/>
    <property type="project" value="UniProtKB-UniRule"/>
</dbReference>
<dbReference type="GO" id="GO:0009350">
    <property type="term" value="C:ethanolamine ammonia-lyase complex"/>
    <property type="evidence" value="ECO:0007669"/>
    <property type="project" value="UniProtKB-UniRule"/>
</dbReference>
<comment type="subcellular location">
    <subcellularLocation>
        <location evidence="5">Bacterial microcompartment</location>
    </subcellularLocation>
</comment>
<dbReference type="GO" id="GO:0031419">
    <property type="term" value="F:cobalamin binding"/>
    <property type="evidence" value="ECO:0007669"/>
    <property type="project" value="UniProtKB-UniRule"/>
</dbReference>
<keyword evidence="1 5" id="KW-0846">Cobalamin</keyword>
<comment type="cofactor">
    <cofactor evidence="5">
        <name>adenosylcob(III)alamin</name>
        <dbReference type="ChEBI" id="CHEBI:18408"/>
    </cofactor>
    <text evidence="5">Binds between the large and small subunits.</text>
</comment>
<gene>
    <name evidence="5" type="primary">eutC</name>
    <name evidence="6" type="ORF">D3H65_11310</name>
</gene>
<dbReference type="EC" id="4.3.1.7" evidence="5"/>
<proteinExistence type="inferred from homology"/>
<dbReference type="AlphaFoldDB" id="A0A3B7MJC7"/>
<name>A0A3B7MJC7_9BACT</name>
<dbReference type="UniPathway" id="UPA00560"/>
<dbReference type="Pfam" id="PF05985">
    <property type="entry name" value="EutC"/>
    <property type="match status" value="1"/>
</dbReference>
<dbReference type="EMBL" id="CP032157">
    <property type="protein sequence ID" value="AXY74532.1"/>
    <property type="molecule type" value="Genomic_DNA"/>
</dbReference>
<dbReference type="RefSeq" id="WP_119050419.1">
    <property type="nucleotide sequence ID" value="NZ_CP032157.1"/>
</dbReference>
<evidence type="ECO:0000313" key="6">
    <source>
        <dbReference type="EMBL" id="AXY74532.1"/>
    </source>
</evidence>
<dbReference type="Gene3D" id="1.10.30.40">
    <property type="entry name" value="Ethanolamine ammonia-lyase light chain (EutC), N-terminal domain"/>
    <property type="match status" value="1"/>
</dbReference>
<dbReference type="InterPro" id="IPR042255">
    <property type="entry name" value="EutC_N"/>
</dbReference>
<dbReference type="InterPro" id="IPR042251">
    <property type="entry name" value="EutC_C"/>
</dbReference>
<comment type="catalytic activity">
    <reaction evidence="5">
        <text>ethanolamine = acetaldehyde + NH4(+)</text>
        <dbReference type="Rhea" id="RHEA:15313"/>
        <dbReference type="ChEBI" id="CHEBI:15343"/>
        <dbReference type="ChEBI" id="CHEBI:28938"/>
        <dbReference type="ChEBI" id="CHEBI:57603"/>
        <dbReference type="EC" id="4.3.1.7"/>
    </reaction>
</comment>
<organism evidence="6 7">
    <name type="scientific">Paraflavitalea soli</name>
    <dbReference type="NCBI Taxonomy" id="2315862"/>
    <lineage>
        <taxon>Bacteria</taxon>
        <taxon>Pseudomonadati</taxon>
        <taxon>Bacteroidota</taxon>
        <taxon>Chitinophagia</taxon>
        <taxon>Chitinophagales</taxon>
        <taxon>Chitinophagaceae</taxon>
        <taxon>Paraflavitalea</taxon>
    </lineage>
</organism>
<dbReference type="GO" id="GO:0031471">
    <property type="term" value="C:ethanolamine degradation polyhedral organelle"/>
    <property type="evidence" value="ECO:0007669"/>
    <property type="project" value="UniProtKB-UniRule"/>
</dbReference>
<evidence type="ECO:0000256" key="2">
    <source>
        <dbReference type="ARBA" id="ARBA00023239"/>
    </source>
</evidence>
<dbReference type="HAMAP" id="MF_00601">
    <property type="entry name" value="EutC"/>
    <property type="match status" value="1"/>
</dbReference>
<evidence type="ECO:0000256" key="3">
    <source>
        <dbReference type="ARBA" id="ARBA00023285"/>
    </source>
</evidence>
<feature type="binding site" evidence="5">
    <location>
        <position position="185"/>
    </location>
    <ligand>
        <name>adenosylcob(III)alamin</name>
        <dbReference type="ChEBI" id="CHEBI:18408"/>
    </ligand>
</feature>
<keyword evidence="3 5" id="KW-0170">Cobalt</keyword>
<protein>
    <recommendedName>
        <fullName evidence="5">Ethanolamine ammonia-lyase small subunit</fullName>
        <shortName evidence="5">EAL small subunit</shortName>
        <ecNumber evidence="5">4.3.1.7</ecNumber>
    </recommendedName>
</protein>
<dbReference type="PIRSF" id="PIRSF018982">
    <property type="entry name" value="EutC"/>
    <property type="match status" value="1"/>
</dbReference>
<accession>A0A3B7MJC7</accession>
<evidence type="ECO:0000256" key="5">
    <source>
        <dbReference type="HAMAP-Rule" id="MF_00601"/>
    </source>
</evidence>
<dbReference type="OrthoDB" id="114248at2"/>
<dbReference type="PANTHER" id="PTHR39330:SF1">
    <property type="entry name" value="ETHANOLAMINE AMMONIA-LYASE SMALL SUBUNIT"/>
    <property type="match status" value="1"/>
</dbReference>
<reference evidence="6 7" key="1">
    <citation type="submission" date="2018-09" db="EMBL/GenBank/DDBJ databases">
        <title>Genome sequencing of strain 6GH32-13.</title>
        <authorList>
            <person name="Weon H.-Y."/>
            <person name="Heo J."/>
            <person name="Kwon S.-W."/>
        </authorList>
    </citation>
    <scope>NUCLEOTIDE SEQUENCE [LARGE SCALE GENOMIC DNA]</scope>
    <source>
        <strain evidence="6 7">5GH32-13</strain>
    </source>
</reference>
<dbReference type="PANTHER" id="PTHR39330">
    <property type="entry name" value="ETHANOLAMINE AMMONIA-LYASE LIGHT CHAIN"/>
    <property type="match status" value="1"/>
</dbReference>
<comment type="subunit">
    <text evidence="5">The basic unit is a heterodimer which dimerizes to form tetramers. The heterotetramers trimerize; 6 large subunits form a core ring with 6 small subunits projecting outwards.</text>
</comment>
<dbReference type="Gene3D" id="3.40.50.11240">
    <property type="entry name" value="Ethanolamine ammonia-lyase light chain (EutC)"/>
    <property type="match status" value="1"/>
</dbReference>
<evidence type="ECO:0000256" key="1">
    <source>
        <dbReference type="ARBA" id="ARBA00022628"/>
    </source>
</evidence>
<dbReference type="NCBIfam" id="NF003971">
    <property type="entry name" value="PRK05465.1"/>
    <property type="match status" value="1"/>
</dbReference>
<feature type="binding site" evidence="5">
    <location>
        <position position="214"/>
    </location>
    <ligand>
        <name>adenosylcob(III)alamin</name>
        <dbReference type="ChEBI" id="CHEBI:18408"/>
    </ligand>
</feature>
<dbReference type="KEGG" id="pseg:D3H65_11310"/>
<comment type="similarity">
    <text evidence="5">Belongs to the EutC family.</text>
</comment>
<keyword evidence="2 5" id="KW-0456">Lyase</keyword>
<comment type="function">
    <text evidence="5">Catalyzes the deamination of various vicinal amino-alcohols to oxo compounds. Allows this organism to utilize ethanolamine as the sole source of nitrogen and carbon in the presence of external vitamin B12.</text>
</comment>
<feature type="binding site" evidence="5">
    <location>
        <position position="164"/>
    </location>
    <ligand>
        <name>adenosylcob(III)alamin</name>
        <dbReference type="ChEBI" id="CHEBI:18408"/>
    </ligand>
</feature>
<evidence type="ECO:0000313" key="7">
    <source>
        <dbReference type="Proteomes" id="UP000263900"/>
    </source>
</evidence>
<keyword evidence="7" id="KW-1185">Reference proteome</keyword>
<keyword evidence="4 5" id="KW-1283">Bacterial microcompartment</keyword>
<dbReference type="Proteomes" id="UP000263900">
    <property type="component" value="Chromosome"/>
</dbReference>
<comment type="pathway">
    <text evidence="5">Amine and polyamine degradation; ethanolamine degradation.</text>
</comment>
<dbReference type="GO" id="GO:0006520">
    <property type="term" value="P:amino acid metabolic process"/>
    <property type="evidence" value="ECO:0007669"/>
    <property type="project" value="InterPro"/>
</dbReference>
<dbReference type="InterPro" id="IPR009246">
    <property type="entry name" value="EutC"/>
</dbReference>
<evidence type="ECO:0000256" key="4">
    <source>
        <dbReference type="ARBA" id="ARBA00024446"/>
    </source>
</evidence>